<reference evidence="2" key="1">
    <citation type="submission" date="2020-03" db="EMBL/GenBank/DDBJ databases">
        <authorList>
            <person name="Weist P."/>
        </authorList>
    </citation>
    <scope>NUCLEOTIDE SEQUENCE</scope>
</reference>
<dbReference type="Proteomes" id="UP001153269">
    <property type="component" value="Unassembled WGS sequence"/>
</dbReference>
<gene>
    <name evidence="2" type="ORF">PLEPLA_LOCUS36539</name>
</gene>
<organism evidence="2 3">
    <name type="scientific">Pleuronectes platessa</name>
    <name type="common">European plaice</name>
    <dbReference type="NCBI Taxonomy" id="8262"/>
    <lineage>
        <taxon>Eukaryota</taxon>
        <taxon>Metazoa</taxon>
        <taxon>Chordata</taxon>
        <taxon>Craniata</taxon>
        <taxon>Vertebrata</taxon>
        <taxon>Euteleostomi</taxon>
        <taxon>Actinopterygii</taxon>
        <taxon>Neopterygii</taxon>
        <taxon>Teleostei</taxon>
        <taxon>Neoteleostei</taxon>
        <taxon>Acanthomorphata</taxon>
        <taxon>Carangaria</taxon>
        <taxon>Pleuronectiformes</taxon>
        <taxon>Pleuronectoidei</taxon>
        <taxon>Pleuronectidae</taxon>
        <taxon>Pleuronectes</taxon>
    </lineage>
</organism>
<protein>
    <submittedName>
        <fullName evidence="2">Uncharacterized protein</fullName>
    </submittedName>
</protein>
<feature type="region of interest" description="Disordered" evidence="1">
    <location>
        <begin position="86"/>
        <end position="130"/>
    </location>
</feature>
<dbReference type="EMBL" id="CADEAL010003992">
    <property type="protein sequence ID" value="CAB1448889.1"/>
    <property type="molecule type" value="Genomic_DNA"/>
</dbReference>
<sequence>MRPLHCIARDDVGVTRDGMRERERDKDGKRASECVKPCTADVLQIPREPVADQYRINLLHLSREALLQFPQSVHVVVMYVCVSMESEQKQSGDRKDRGRGGKMKEAEEDRSSTEIDNSGQKESCSGGSAGAAARWLKLRVEAEC</sequence>
<proteinExistence type="predicted"/>
<feature type="compositionally biased region" description="Basic and acidic residues" evidence="1">
    <location>
        <begin position="86"/>
        <end position="113"/>
    </location>
</feature>
<keyword evidence="3" id="KW-1185">Reference proteome</keyword>
<comment type="caution">
    <text evidence="2">The sequence shown here is derived from an EMBL/GenBank/DDBJ whole genome shotgun (WGS) entry which is preliminary data.</text>
</comment>
<evidence type="ECO:0000313" key="3">
    <source>
        <dbReference type="Proteomes" id="UP001153269"/>
    </source>
</evidence>
<evidence type="ECO:0000256" key="1">
    <source>
        <dbReference type="SAM" id="MobiDB-lite"/>
    </source>
</evidence>
<evidence type="ECO:0000313" key="2">
    <source>
        <dbReference type="EMBL" id="CAB1448889.1"/>
    </source>
</evidence>
<name>A0A9N7Z4U5_PLEPL</name>
<accession>A0A9N7Z4U5</accession>
<dbReference type="AlphaFoldDB" id="A0A9N7Z4U5"/>